<feature type="transmembrane region" description="Helical" evidence="13">
    <location>
        <begin position="149"/>
        <end position="170"/>
    </location>
</feature>
<accession>A0AAU2V872</accession>
<dbReference type="Gene3D" id="3.40.930.10">
    <property type="entry name" value="Mannitol-specific EII, Chain A"/>
    <property type="match status" value="1"/>
</dbReference>
<dbReference type="NCBIfam" id="TIGR00829">
    <property type="entry name" value="FRU"/>
    <property type="match status" value="1"/>
</dbReference>
<evidence type="ECO:0000256" key="9">
    <source>
        <dbReference type="ARBA" id="ARBA00022692"/>
    </source>
</evidence>
<dbReference type="GO" id="GO:0005886">
    <property type="term" value="C:plasma membrane"/>
    <property type="evidence" value="ECO:0007669"/>
    <property type="project" value="UniProtKB-SubCell"/>
</dbReference>
<sequence>MTSPASEGQRKLKLLAVTACPTGIAHTYMAAEKLAQAAAALGIEMKVETQGSIGAENVLTDNDVREADGVIIAADKDVALDRFAGKKVLSVPVADGIHRPEQLIEQVQSAAVHTGGHGLPAGGGGGAGGVGGKERSAAYKALMNGVSHMIPFVVVGGLLLAVSIALGGHSTPKGIEFDKDSFWFYVNTLGGLGFKLMLPIFSGYIAFALGDRPALVPGMIGGFLAADAVNIYGADANAGFLGAIATGFLAGYLVLWIRKVKVPKFVQPIMPIIVIPIVSTLALGLFYIYVIGQPISWVFTHLTSWLNGMTGSSAIVLGALIGLMIAFDMGGPVNKTAFLVAVGLIGTNNAVMGMAAAAIPVMPLGQGLATLLRRKLYSDQERETGIAALFMGFFGISEGAIPFAAARPAQVIPANMLGGAVAGAVAGVAGVSDSVPHGGPIVSLFGAVGGAAMFFLAIAIGTAVTALTTNGLIDLKERKARRGEGGAAALVPEPALAGVAVGAGGGMGAGDEGASSGAGSGAGAGAYTGAGGEGASAGDEGTGAGALAVGVADRTASAAASAPAPEVLSGYLTAQTVKVQLDSRDKEAAIREMAEMLASTGNVRDVDELVRVALAREAQGTTGLGEEIAIPHAKTDAVSVPTVGFARSAEGIEWGSLDGTRAKLIFMISVPEAAAGDEHLRILALLSRKLMDTGFRGRLSGAGDAAAVLDVLGEIQ</sequence>
<dbReference type="NCBIfam" id="TIGR01427">
    <property type="entry name" value="PTS_IIC_fructo"/>
    <property type="match status" value="1"/>
</dbReference>
<evidence type="ECO:0000256" key="13">
    <source>
        <dbReference type="SAM" id="Phobius"/>
    </source>
</evidence>
<dbReference type="AlphaFoldDB" id="A0AAU2V872"/>
<evidence type="ECO:0000256" key="6">
    <source>
        <dbReference type="ARBA" id="ARBA00022597"/>
    </source>
</evidence>
<dbReference type="GO" id="GO:0005737">
    <property type="term" value="C:cytoplasm"/>
    <property type="evidence" value="ECO:0007669"/>
    <property type="project" value="UniProtKB-SubCell"/>
</dbReference>
<dbReference type="EMBL" id="CP108318">
    <property type="protein sequence ID" value="WTW63641.1"/>
    <property type="molecule type" value="Genomic_DNA"/>
</dbReference>
<proteinExistence type="predicted"/>
<keyword evidence="4" id="KW-1003">Cell membrane</keyword>
<dbReference type="InterPro" id="IPR004715">
    <property type="entry name" value="PTS_IIA_fruc"/>
</dbReference>
<evidence type="ECO:0000259" key="16">
    <source>
        <dbReference type="PROSITE" id="PS51104"/>
    </source>
</evidence>
<dbReference type="InterPro" id="IPR003353">
    <property type="entry name" value="PTS_IIB_fruc"/>
</dbReference>
<dbReference type="PANTHER" id="PTHR30505">
    <property type="entry name" value="FRUCTOSE-LIKE PERMEASE"/>
    <property type="match status" value="1"/>
</dbReference>
<feature type="transmembrane region" description="Helical" evidence="13">
    <location>
        <begin position="238"/>
        <end position="257"/>
    </location>
</feature>
<dbReference type="PROSITE" id="PS00372">
    <property type="entry name" value="PTS_EIIA_TYPE_2_HIS"/>
    <property type="match status" value="1"/>
</dbReference>
<evidence type="ECO:0000256" key="4">
    <source>
        <dbReference type="ARBA" id="ARBA00022475"/>
    </source>
</evidence>
<dbReference type="InterPro" id="IPR013011">
    <property type="entry name" value="PTS_EIIB_2"/>
</dbReference>
<dbReference type="PROSITE" id="PS51094">
    <property type="entry name" value="PTS_EIIA_TYPE_2"/>
    <property type="match status" value="1"/>
</dbReference>
<dbReference type="GO" id="GO:0022877">
    <property type="term" value="F:protein-N(PI)-phosphohistidine-fructose phosphotransferase system transporter activity"/>
    <property type="evidence" value="ECO:0007669"/>
    <property type="project" value="InterPro"/>
</dbReference>
<feature type="transmembrane region" description="Helical" evidence="13">
    <location>
        <begin position="444"/>
        <end position="473"/>
    </location>
</feature>
<dbReference type="FunFam" id="3.40.930.10:FF:000009">
    <property type="entry name" value="PTS system, fructose specific IIABC component"/>
    <property type="match status" value="1"/>
</dbReference>
<feature type="transmembrane region" description="Helical" evidence="13">
    <location>
        <begin position="412"/>
        <end position="432"/>
    </location>
</feature>
<keyword evidence="12 13" id="KW-0472">Membrane</keyword>
<dbReference type="FunFam" id="3.40.50.2300:FF:000014">
    <property type="entry name" value="PTS system fructose-like transporter subunit IIB"/>
    <property type="match status" value="1"/>
</dbReference>
<feature type="transmembrane region" description="Helical" evidence="13">
    <location>
        <begin position="182"/>
        <end position="207"/>
    </location>
</feature>
<keyword evidence="9 13" id="KW-0812">Transmembrane</keyword>
<dbReference type="Gene3D" id="3.40.50.2300">
    <property type="match status" value="1"/>
</dbReference>
<dbReference type="GO" id="GO:0090563">
    <property type="term" value="F:protein-phosphocysteine-sugar phosphotransferase activity"/>
    <property type="evidence" value="ECO:0007669"/>
    <property type="project" value="TreeGrafter"/>
</dbReference>
<dbReference type="NCBIfam" id="TIGR00848">
    <property type="entry name" value="fruA"/>
    <property type="match status" value="1"/>
</dbReference>
<dbReference type="InterPro" id="IPR013014">
    <property type="entry name" value="PTS_EIIC_2"/>
</dbReference>
<evidence type="ECO:0000256" key="8">
    <source>
        <dbReference type="ARBA" id="ARBA00022683"/>
    </source>
</evidence>
<feature type="transmembrane region" description="Helical" evidence="13">
    <location>
        <begin position="214"/>
        <end position="232"/>
    </location>
</feature>
<name>A0AAU2V872_9ACTN</name>
<feature type="transmembrane region" description="Helical" evidence="13">
    <location>
        <begin position="385"/>
        <end position="405"/>
    </location>
</feature>
<keyword evidence="3" id="KW-0813">Transport</keyword>
<dbReference type="Pfam" id="PF02302">
    <property type="entry name" value="PTS_IIB"/>
    <property type="match status" value="1"/>
</dbReference>
<keyword evidence="8" id="KW-0598">Phosphotransferase system</keyword>
<dbReference type="Pfam" id="PF00359">
    <property type="entry name" value="PTS_EIIA_2"/>
    <property type="match status" value="1"/>
</dbReference>
<dbReference type="InterPro" id="IPR036095">
    <property type="entry name" value="PTS_EIIB-like_sf"/>
</dbReference>
<evidence type="ECO:0000259" key="14">
    <source>
        <dbReference type="PROSITE" id="PS51094"/>
    </source>
</evidence>
<feature type="transmembrane region" description="Helical" evidence="13">
    <location>
        <begin position="304"/>
        <end position="326"/>
    </location>
</feature>
<dbReference type="GO" id="GO:0005351">
    <property type="term" value="F:carbohydrate:proton symporter activity"/>
    <property type="evidence" value="ECO:0007669"/>
    <property type="project" value="InterPro"/>
</dbReference>
<feature type="domain" description="PTS EIIC type-2" evidence="16">
    <location>
        <begin position="138"/>
        <end position="482"/>
    </location>
</feature>
<dbReference type="Pfam" id="PF02378">
    <property type="entry name" value="PTS_EIIC"/>
    <property type="match status" value="1"/>
</dbReference>
<dbReference type="SUPFAM" id="SSF52794">
    <property type="entry name" value="PTS system IIB component-like"/>
    <property type="match status" value="1"/>
</dbReference>
<dbReference type="GO" id="GO:0009401">
    <property type="term" value="P:phosphoenolpyruvate-dependent sugar phosphotransferase system"/>
    <property type="evidence" value="ECO:0007669"/>
    <property type="project" value="UniProtKB-KW"/>
</dbReference>
<comment type="subcellular location">
    <subcellularLocation>
        <location evidence="1">Cell inner membrane</location>
        <topology evidence="1">Multi-pass membrane protein</topology>
    </subcellularLocation>
    <subcellularLocation>
        <location evidence="2">Cytoplasm</location>
    </subcellularLocation>
</comment>
<dbReference type="InterPro" id="IPR016152">
    <property type="entry name" value="PTrfase/Anion_transptr"/>
</dbReference>
<dbReference type="PROSITE" id="PS51104">
    <property type="entry name" value="PTS_EIIC_TYPE_2"/>
    <property type="match status" value="1"/>
</dbReference>
<evidence type="ECO:0000256" key="5">
    <source>
        <dbReference type="ARBA" id="ARBA00022553"/>
    </source>
</evidence>
<evidence type="ECO:0000256" key="7">
    <source>
        <dbReference type="ARBA" id="ARBA00022679"/>
    </source>
</evidence>
<dbReference type="InterPro" id="IPR050864">
    <property type="entry name" value="Bacterial_PTS_Sugar_Transport"/>
</dbReference>
<dbReference type="InterPro" id="IPR003501">
    <property type="entry name" value="PTS_EIIB_2/3"/>
</dbReference>
<protein>
    <submittedName>
        <fullName evidence="17">Fructose-specific PTS transporter subunit EIIC</fullName>
    </submittedName>
</protein>
<evidence type="ECO:0000256" key="3">
    <source>
        <dbReference type="ARBA" id="ARBA00022448"/>
    </source>
</evidence>
<keyword evidence="11 13" id="KW-1133">Transmembrane helix</keyword>
<evidence type="ECO:0000256" key="2">
    <source>
        <dbReference type="ARBA" id="ARBA00004496"/>
    </source>
</evidence>
<feature type="domain" description="PTS EIIB type-2" evidence="15">
    <location>
        <begin position="14"/>
        <end position="109"/>
    </location>
</feature>
<evidence type="ECO:0000256" key="1">
    <source>
        <dbReference type="ARBA" id="ARBA00004429"/>
    </source>
</evidence>
<evidence type="ECO:0000259" key="15">
    <source>
        <dbReference type="PROSITE" id="PS51099"/>
    </source>
</evidence>
<evidence type="ECO:0000313" key="17">
    <source>
        <dbReference type="EMBL" id="WTW63641.1"/>
    </source>
</evidence>
<evidence type="ECO:0000256" key="12">
    <source>
        <dbReference type="ARBA" id="ARBA00023136"/>
    </source>
</evidence>
<evidence type="ECO:0000256" key="11">
    <source>
        <dbReference type="ARBA" id="ARBA00022989"/>
    </source>
</evidence>
<dbReference type="InterPro" id="IPR003352">
    <property type="entry name" value="PTS_EIIC"/>
</dbReference>
<dbReference type="CDD" id="cd05569">
    <property type="entry name" value="PTS_IIB_fructose"/>
    <property type="match status" value="1"/>
</dbReference>
<dbReference type="InterPro" id="IPR006327">
    <property type="entry name" value="PTS_IIC_fruc"/>
</dbReference>
<dbReference type="InterPro" id="IPR002178">
    <property type="entry name" value="PTS_EIIA_type-2_dom"/>
</dbReference>
<gene>
    <name evidence="17" type="ORF">OG549_24985</name>
</gene>
<feature type="transmembrane region" description="Helical" evidence="13">
    <location>
        <begin position="269"/>
        <end position="292"/>
    </location>
</feature>
<feature type="transmembrane region" description="Helical" evidence="13">
    <location>
        <begin position="338"/>
        <end position="365"/>
    </location>
</feature>
<keyword evidence="5" id="KW-0597">Phosphoprotein</keyword>
<keyword evidence="6" id="KW-0762">Sugar transport</keyword>
<feature type="domain" description="PTS EIIA type-2" evidence="14">
    <location>
        <begin position="570"/>
        <end position="715"/>
    </location>
</feature>
<dbReference type="PANTHER" id="PTHR30505:SF0">
    <property type="entry name" value="FRUCTOSE-LIKE PTS SYSTEM EIIBC COMPONENT-RELATED"/>
    <property type="match status" value="1"/>
</dbReference>
<reference evidence="17" key="1">
    <citation type="submission" date="2022-10" db="EMBL/GenBank/DDBJ databases">
        <title>The complete genomes of actinobacterial strains from the NBC collection.</title>
        <authorList>
            <person name="Joergensen T.S."/>
            <person name="Alvarez Arevalo M."/>
            <person name="Sterndorff E.B."/>
            <person name="Faurdal D."/>
            <person name="Vuksanovic O."/>
            <person name="Mourched A.-S."/>
            <person name="Charusanti P."/>
            <person name="Shaw S."/>
            <person name="Blin K."/>
            <person name="Weber T."/>
        </authorList>
    </citation>
    <scope>NUCLEOTIDE SEQUENCE</scope>
    <source>
        <strain evidence="17">NBC_00003</strain>
    </source>
</reference>
<keyword evidence="10" id="KW-0418">Kinase</keyword>
<dbReference type="PROSITE" id="PS51099">
    <property type="entry name" value="PTS_EIIB_TYPE_2"/>
    <property type="match status" value="1"/>
</dbReference>
<evidence type="ECO:0000256" key="10">
    <source>
        <dbReference type="ARBA" id="ARBA00022777"/>
    </source>
</evidence>
<dbReference type="SUPFAM" id="SSF55804">
    <property type="entry name" value="Phoshotransferase/anion transport protein"/>
    <property type="match status" value="1"/>
</dbReference>
<keyword evidence="7" id="KW-0808">Transferase</keyword>
<dbReference type="GO" id="GO:0016301">
    <property type="term" value="F:kinase activity"/>
    <property type="evidence" value="ECO:0007669"/>
    <property type="project" value="UniProtKB-KW"/>
</dbReference>
<organism evidence="17">
    <name type="scientific">Streptomyces sp. NBC_00003</name>
    <dbReference type="NCBI Taxonomy" id="2903608"/>
    <lineage>
        <taxon>Bacteria</taxon>
        <taxon>Bacillati</taxon>
        <taxon>Actinomycetota</taxon>
        <taxon>Actinomycetes</taxon>
        <taxon>Kitasatosporales</taxon>
        <taxon>Streptomycetaceae</taxon>
        <taxon>Streptomyces</taxon>
    </lineage>
</organism>
<dbReference type="CDD" id="cd00211">
    <property type="entry name" value="PTS_IIA_fru"/>
    <property type="match status" value="1"/>
</dbReference>